<protein>
    <submittedName>
        <fullName evidence="1">Uncharacterized protein</fullName>
    </submittedName>
</protein>
<accession>A0A1J0MEQ1</accession>
<evidence type="ECO:0000313" key="1">
    <source>
        <dbReference type="EMBL" id="APD19620.1"/>
    </source>
</evidence>
<gene>
    <name evidence="1" type="ORF">PP74_05</name>
</gene>
<sequence length="71" mass="8042">MSQLINGKHVTKALRAMGANHRHNVWFNNENREVAQVERIEGMKWQVADSLAIQAGSPLMIDKLLDARFQG</sequence>
<dbReference type="EMBL" id="KY084243">
    <property type="protein sequence ID" value="APD19620.1"/>
    <property type="molecule type" value="Genomic_DNA"/>
</dbReference>
<organism evidence="1 2">
    <name type="scientific">Pectobacterium phage PP74</name>
    <dbReference type="NCBI Taxonomy" id="1916101"/>
    <lineage>
        <taxon>Viruses</taxon>
        <taxon>Duplodnaviria</taxon>
        <taxon>Heunggongvirae</taxon>
        <taxon>Uroviricota</taxon>
        <taxon>Caudoviricetes</taxon>
        <taxon>Autographivirales</taxon>
        <taxon>Autotranscriptaviridae</taxon>
        <taxon>Studiervirinae</taxon>
        <taxon>Berlinvirus</taxon>
        <taxon>Berlinvirus PP74</taxon>
    </lineage>
</organism>
<dbReference type="Proteomes" id="UP000225077">
    <property type="component" value="Segment"/>
</dbReference>
<proteinExistence type="predicted"/>
<keyword evidence="2" id="KW-1185">Reference proteome</keyword>
<evidence type="ECO:0000313" key="2">
    <source>
        <dbReference type="Proteomes" id="UP000225077"/>
    </source>
</evidence>
<reference evidence="1 2" key="1">
    <citation type="submission" date="2016-11" db="EMBL/GenBank/DDBJ databases">
        <authorList>
            <person name="Jaros S."/>
            <person name="Januszkiewicz K."/>
            <person name="Wedrychowicz H."/>
        </authorList>
    </citation>
    <scope>NUCLEOTIDE SEQUENCE [LARGE SCALE GENOMIC DNA]</scope>
</reference>
<name>A0A1J0MEQ1_9CAUD</name>